<evidence type="ECO:0000256" key="2">
    <source>
        <dbReference type="ARBA" id="ARBA00008231"/>
    </source>
</evidence>
<dbReference type="InterPro" id="IPR011419">
    <property type="entry name" value="ATP12_ATP_synth-F1-assembly"/>
</dbReference>
<evidence type="ECO:0000313" key="6">
    <source>
        <dbReference type="EMBL" id="KTB07152.1"/>
    </source>
</evidence>
<protein>
    <submittedName>
        <fullName evidence="6">Protein ATP12, mitochondrial</fullName>
    </submittedName>
</protein>
<keyword evidence="5" id="KW-0143">Chaperone</keyword>
<dbReference type="GO" id="GO:0033615">
    <property type="term" value="P:mitochondrial proton-transporting ATP synthase complex assembly"/>
    <property type="evidence" value="ECO:0007669"/>
    <property type="project" value="EnsemblFungi"/>
</dbReference>
<gene>
    <name evidence="6" type="ORF">AO440_001792</name>
</gene>
<evidence type="ECO:0000256" key="1">
    <source>
        <dbReference type="ARBA" id="ARBA00004173"/>
    </source>
</evidence>
<dbReference type="VEuPathDB" id="FungiDB:CAGL0G07513g"/>
<dbReference type="SUPFAM" id="SSF160909">
    <property type="entry name" value="ATP12-like"/>
    <property type="match status" value="1"/>
</dbReference>
<dbReference type="Proteomes" id="UP000054886">
    <property type="component" value="Unassembled WGS sequence"/>
</dbReference>
<dbReference type="GO" id="GO:0005759">
    <property type="term" value="C:mitochondrial matrix"/>
    <property type="evidence" value="ECO:0007669"/>
    <property type="project" value="EnsemblFungi"/>
</dbReference>
<reference evidence="6 7" key="1">
    <citation type="submission" date="2015-10" db="EMBL/GenBank/DDBJ databases">
        <title>Draft genomes sequences of Candida glabrata isolates 1A, 1B, 2A, 2B, 3A and 3B.</title>
        <authorList>
            <person name="Haavelsrud O.E."/>
            <person name="Gaustad P."/>
        </authorList>
    </citation>
    <scope>NUCLEOTIDE SEQUENCE [LARGE SCALE GENOMIC DNA]</scope>
    <source>
        <strain evidence="6">910700640</strain>
    </source>
</reference>
<evidence type="ECO:0000256" key="5">
    <source>
        <dbReference type="ARBA" id="ARBA00023186"/>
    </source>
</evidence>
<dbReference type="GO" id="GO:0019904">
    <property type="term" value="F:protein domain specific binding"/>
    <property type="evidence" value="ECO:0007669"/>
    <property type="project" value="EnsemblFungi"/>
</dbReference>
<comment type="caution">
    <text evidence="6">The sequence shown here is derived from an EMBL/GenBank/DDBJ whole genome shotgun (WGS) entry which is preliminary data.</text>
</comment>
<dbReference type="VEuPathDB" id="FungiDB:GVI51_G07337"/>
<comment type="subcellular location">
    <subcellularLocation>
        <location evidence="1">Mitochondrion</location>
    </subcellularLocation>
</comment>
<comment type="similarity">
    <text evidence="2">Belongs to the ATP12 family.</text>
</comment>
<dbReference type="Pfam" id="PF07542">
    <property type="entry name" value="ATP12"/>
    <property type="match status" value="1"/>
</dbReference>
<proteinExistence type="inferred from homology"/>
<dbReference type="InterPro" id="IPR042272">
    <property type="entry name" value="ATP12_ATP_synth-F1-assembly_N"/>
</dbReference>
<dbReference type="PANTHER" id="PTHR21013:SF10">
    <property type="entry name" value="ATP SYNTHASE MITOCHONDRIAL F1 COMPLEX ASSEMBLY FACTOR 2"/>
    <property type="match status" value="1"/>
</dbReference>
<dbReference type="VEuPathDB" id="FungiDB:GWK60_G07205"/>
<dbReference type="Gene3D" id="1.10.3580.10">
    <property type="entry name" value="ATP12 ATPase"/>
    <property type="match status" value="1"/>
</dbReference>
<evidence type="ECO:0000313" key="7">
    <source>
        <dbReference type="Proteomes" id="UP000054886"/>
    </source>
</evidence>
<dbReference type="AlphaFoldDB" id="A0A0W0EBW2"/>
<dbReference type="VEuPathDB" id="FungiDB:B1J91_G07513g"/>
<keyword evidence="3" id="KW-0809">Transit peptide</keyword>
<dbReference type="InterPro" id="IPR023335">
    <property type="entry name" value="ATP12_ortho_dom_sf"/>
</dbReference>
<keyword evidence="4" id="KW-0496">Mitochondrion</keyword>
<organism evidence="6 7">
    <name type="scientific">Candida glabrata</name>
    <name type="common">Yeast</name>
    <name type="synonym">Torulopsis glabrata</name>
    <dbReference type="NCBI Taxonomy" id="5478"/>
    <lineage>
        <taxon>Eukaryota</taxon>
        <taxon>Fungi</taxon>
        <taxon>Dikarya</taxon>
        <taxon>Ascomycota</taxon>
        <taxon>Saccharomycotina</taxon>
        <taxon>Saccharomycetes</taxon>
        <taxon>Saccharomycetales</taxon>
        <taxon>Saccharomycetaceae</taxon>
        <taxon>Nakaseomyces</taxon>
    </lineage>
</organism>
<evidence type="ECO:0000256" key="3">
    <source>
        <dbReference type="ARBA" id="ARBA00022946"/>
    </source>
</evidence>
<sequence length="323" mass="36601">MLKVYRRLSYWRVHIGRTRFYHASSRASPLGVDSSIENNLKTETNKLSKTGQKFWDQVGLDFGGDKITVQLDSKPLRTPLGNNLAIDHDRKILGLMLKKEWSNLQEVASKKFSLPLTSLVSRCIDLETTSSADCDPEAVAKIGGDTTVIKNQLLRYMDTDTLLVFSPAKEFEGALREEQDKLYLPIIKKIDEFLGQYSSSDKQLTLQILDADVHGLRGNVQSQEVKDAAMNYMDSLSPWDLAVFEKTVLTTKSFICGILLMESMTKKSTHQELIKSLDEIIRLATLETIFQVERWGEVEDTHDVDKRDIHRKISSAAIVAFKN</sequence>
<evidence type="ECO:0000256" key="4">
    <source>
        <dbReference type="ARBA" id="ARBA00023128"/>
    </source>
</evidence>
<dbReference type="PANTHER" id="PTHR21013">
    <property type="entry name" value="ATP SYNTHASE MITOCHONDRIAL F1 COMPLEX ASSEMBLY FACTOR 2/ATP12 PROTEIN, MITOCHONDRIAL PRECURSOR"/>
    <property type="match status" value="1"/>
</dbReference>
<dbReference type="Gene3D" id="3.30.2180.10">
    <property type="entry name" value="ATP12-like"/>
    <property type="match status" value="1"/>
</dbReference>
<accession>A0A0W0EBW2</accession>
<name>A0A0W0EBW2_CANGB</name>
<dbReference type="EMBL" id="LLZZ01000108">
    <property type="protein sequence ID" value="KTB07152.1"/>
    <property type="molecule type" value="Genomic_DNA"/>
</dbReference>